<evidence type="ECO:0000313" key="2">
    <source>
        <dbReference type="EMBL" id="ORY73365.1"/>
    </source>
</evidence>
<evidence type="ECO:0000313" key="3">
    <source>
        <dbReference type="Proteomes" id="UP000193920"/>
    </source>
</evidence>
<proteinExistence type="predicted"/>
<keyword evidence="3" id="KW-1185">Reference proteome</keyword>
<reference evidence="2 3" key="1">
    <citation type="submission" date="2016-08" db="EMBL/GenBank/DDBJ databases">
        <title>A Parts List for Fungal Cellulosomes Revealed by Comparative Genomics.</title>
        <authorList>
            <consortium name="DOE Joint Genome Institute"/>
            <person name="Haitjema C.H."/>
            <person name="Gilmore S.P."/>
            <person name="Henske J.K."/>
            <person name="Solomon K.V."/>
            <person name="De Groot R."/>
            <person name="Kuo A."/>
            <person name="Mondo S.J."/>
            <person name="Salamov A.A."/>
            <person name="Labutti K."/>
            <person name="Zhao Z."/>
            <person name="Chiniquy J."/>
            <person name="Barry K."/>
            <person name="Brewer H.M."/>
            <person name="Purvine S.O."/>
            <person name="Wright A.T."/>
            <person name="Boxma B."/>
            <person name="Van Alen T."/>
            <person name="Hackstein J.H."/>
            <person name="Baker S.E."/>
            <person name="Grigoriev I.V."/>
            <person name="O'Malley M.A."/>
        </authorList>
    </citation>
    <scope>NUCLEOTIDE SEQUENCE [LARGE SCALE GENOMIC DNA]</scope>
    <source>
        <strain evidence="2 3">G1</strain>
    </source>
</reference>
<name>A0A1Y2ERA0_9FUNG</name>
<sequence>MIMASSNRIIHFEEGKFLKSLPEDLEIVFRSPKEDDLINGFLLKPVNITPAGSKYTISSIREHFYSPYDYYKSNETRMKNPVVYESSTPSSETENLFESIISQDFLENNDTLEMDSDTPLNSVTTPTSKRPRISNQREEAEANFNNFSNSYSYHNDFYRMTIENNHLKQQIMSKDLLINKLMDENRILKSKKK</sequence>
<feature type="compositionally biased region" description="Polar residues" evidence="1">
    <location>
        <begin position="118"/>
        <end position="128"/>
    </location>
</feature>
<dbReference type="EMBL" id="MCOG01000034">
    <property type="protein sequence ID" value="ORY73365.1"/>
    <property type="molecule type" value="Genomic_DNA"/>
</dbReference>
<gene>
    <name evidence="2" type="ORF">LY90DRAFT_503224</name>
</gene>
<evidence type="ECO:0000256" key="1">
    <source>
        <dbReference type="SAM" id="MobiDB-lite"/>
    </source>
</evidence>
<comment type="caution">
    <text evidence="2">The sequence shown here is derived from an EMBL/GenBank/DDBJ whole genome shotgun (WGS) entry which is preliminary data.</text>
</comment>
<feature type="region of interest" description="Disordered" evidence="1">
    <location>
        <begin position="115"/>
        <end position="139"/>
    </location>
</feature>
<accession>A0A1Y2ERA0</accession>
<protein>
    <submittedName>
        <fullName evidence="2">Uncharacterized protein</fullName>
    </submittedName>
</protein>
<dbReference type="Proteomes" id="UP000193920">
    <property type="component" value="Unassembled WGS sequence"/>
</dbReference>
<dbReference type="AlphaFoldDB" id="A0A1Y2ERA0"/>
<organism evidence="2 3">
    <name type="scientific">Neocallimastix californiae</name>
    <dbReference type="NCBI Taxonomy" id="1754190"/>
    <lineage>
        <taxon>Eukaryota</taxon>
        <taxon>Fungi</taxon>
        <taxon>Fungi incertae sedis</taxon>
        <taxon>Chytridiomycota</taxon>
        <taxon>Chytridiomycota incertae sedis</taxon>
        <taxon>Neocallimastigomycetes</taxon>
        <taxon>Neocallimastigales</taxon>
        <taxon>Neocallimastigaceae</taxon>
        <taxon>Neocallimastix</taxon>
    </lineage>
</organism>